<keyword evidence="2" id="KW-1185">Reference proteome</keyword>
<name>A0A9D4HC92_DREPO</name>
<reference evidence="1" key="1">
    <citation type="journal article" date="2019" name="bioRxiv">
        <title>The Genome of the Zebra Mussel, Dreissena polymorpha: A Resource for Invasive Species Research.</title>
        <authorList>
            <person name="McCartney M.A."/>
            <person name="Auch B."/>
            <person name="Kono T."/>
            <person name="Mallez S."/>
            <person name="Zhang Y."/>
            <person name="Obille A."/>
            <person name="Becker A."/>
            <person name="Abrahante J.E."/>
            <person name="Garbe J."/>
            <person name="Badalamenti J.P."/>
            <person name="Herman A."/>
            <person name="Mangelson H."/>
            <person name="Liachko I."/>
            <person name="Sullivan S."/>
            <person name="Sone E.D."/>
            <person name="Koren S."/>
            <person name="Silverstein K.A.T."/>
            <person name="Beckman K.B."/>
            <person name="Gohl D.M."/>
        </authorList>
    </citation>
    <scope>NUCLEOTIDE SEQUENCE</scope>
    <source>
        <strain evidence="1">Duluth1</strain>
        <tissue evidence="1">Whole animal</tissue>
    </source>
</reference>
<evidence type="ECO:0000313" key="1">
    <source>
        <dbReference type="EMBL" id="KAH3831570.1"/>
    </source>
</evidence>
<dbReference type="OrthoDB" id="6069670at2759"/>
<comment type="caution">
    <text evidence="1">The sequence shown here is derived from an EMBL/GenBank/DDBJ whole genome shotgun (WGS) entry which is preliminary data.</text>
</comment>
<reference evidence="1" key="2">
    <citation type="submission" date="2020-11" db="EMBL/GenBank/DDBJ databases">
        <authorList>
            <person name="McCartney M.A."/>
            <person name="Auch B."/>
            <person name="Kono T."/>
            <person name="Mallez S."/>
            <person name="Becker A."/>
            <person name="Gohl D.M."/>
            <person name="Silverstein K.A.T."/>
            <person name="Koren S."/>
            <person name="Bechman K.B."/>
            <person name="Herman A."/>
            <person name="Abrahante J.E."/>
            <person name="Garbe J."/>
        </authorList>
    </citation>
    <scope>NUCLEOTIDE SEQUENCE</scope>
    <source>
        <strain evidence="1">Duluth1</strain>
        <tissue evidence="1">Whole animal</tissue>
    </source>
</reference>
<proteinExistence type="predicted"/>
<dbReference type="EMBL" id="JAIWYP010000004">
    <property type="protein sequence ID" value="KAH3831570.1"/>
    <property type="molecule type" value="Genomic_DNA"/>
</dbReference>
<evidence type="ECO:0000313" key="2">
    <source>
        <dbReference type="Proteomes" id="UP000828390"/>
    </source>
</evidence>
<sequence>MKTCLPGVLHVRLQSCYTCDNCLDASSPCSNIEKTGEFNSLTVTSNGCVAIDGSIDDEPSLADIVSVGDIVAVVADDDAGDYYLIKITQATHVLSEKADDYWGNQFNEGATVEKGLYFEKKRHARGTNHSYSLIRRKRAIEYAVAVVYIIINSNENKIRISDIIQNINIIRDI</sequence>
<organism evidence="1 2">
    <name type="scientific">Dreissena polymorpha</name>
    <name type="common">Zebra mussel</name>
    <name type="synonym">Mytilus polymorpha</name>
    <dbReference type="NCBI Taxonomy" id="45954"/>
    <lineage>
        <taxon>Eukaryota</taxon>
        <taxon>Metazoa</taxon>
        <taxon>Spiralia</taxon>
        <taxon>Lophotrochozoa</taxon>
        <taxon>Mollusca</taxon>
        <taxon>Bivalvia</taxon>
        <taxon>Autobranchia</taxon>
        <taxon>Heteroconchia</taxon>
        <taxon>Euheterodonta</taxon>
        <taxon>Imparidentia</taxon>
        <taxon>Neoheterodontei</taxon>
        <taxon>Myida</taxon>
        <taxon>Dreissenoidea</taxon>
        <taxon>Dreissenidae</taxon>
        <taxon>Dreissena</taxon>
    </lineage>
</organism>
<accession>A0A9D4HC92</accession>
<dbReference type="AlphaFoldDB" id="A0A9D4HC92"/>
<dbReference type="Proteomes" id="UP000828390">
    <property type="component" value="Unassembled WGS sequence"/>
</dbReference>
<gene>
    <name evidence="1" type="ORF">DPMN_104840</name>
</gene>
<protein>
    <submittedName>
        <fullName evidence="1">Uncharacterized protein</fullName>
    </submittedName>
</protein>